<evidence type="ECO:0000313" key="3">
    <source>
        <dbReference type="Proteomes" id="UP001383192"/>
    </source>
</evidence>
<name>A0AAW0EES4_9AGAR</name>
<proteinExistence type="predicted"/>
<feature type="region of interest" description="Disordered" evidence="1">
    <location>
        <begin position="180"/>
        <end position="210"/>
    </location>
</feature>
<keyword evidence="3" id="KW-1185">Reference proteome</keyword>
<accession>A0AAW0EES4</accession>
<comment type="caution">
    <text evidence="2">The sequence shown here is derived from an EMBL/GenBank/DDBJ whole genome shotgun (WGS) entry which is preliminary data.</text>
</comment>
<gene>
    <name evidence="2" type="ORF">VNI00_000182</name>
</gene>
<feature type="compositionally biased region" description="Polar residues" evidence="1">
    <location>
        <begin position="332"/>
        <end position="346"/>
    </location>
</feature>
<reference evidence="2 3" key="1">
    <citation type="submission" date="2024-01" db="EMBL/GenBank/DDBJ databases">
        <title>A draft genome for a cacao thread blight-causing isolate of Paramarasmius palmivorus.</title>
        <authorList>
            <person name="Baruah I.K."/>
            <person name="Bukari Y."/>
            <person name="Amoako-Attah I."/>
            <person name="Meinhardt L.W."/>
            <person name="Bailey B.A."/>
            <person name="Cohen S.P."/>
        </authorList>
    </citation>
    <scope>NUCLEOTIDE SEQUENCE [LARGE SCALE GENOMIC DNA]</scope>
    <source>
        <strain evidence="2 3">GH-12</strain>
    </source>
</reference>
<feature type="region of interest" description="Disordered" evidence="1">
    <location>
        <begin position="33"/>
        <end position="74"/>
    </location>
</feature>
<organism evidence="2 3">
    <name type="scientific">Paramarasmius palmivorus</name>
    <dbReference type="NCBI Taxonomy" id="297713"/>
    <lineage>
        <taxon>Eukaryota</taxon>
        <taxon>Fungi</taxon>
        <taxon>Dikarya</taxon>
        <taxon>Basidiomycota</taxon>
        <taxon>Agaricomycotina</taxon>
        <taxon>Agaricomycetes</taxon>
        <taxon>Agaricomycetidae</taxon>
        <taxon>Agaricales</taxon>
        <taxon>Marasmiineae</taxon>
        <taxon>Marasmiaceae</taxon>
        <taxon>Paramarasmius</taxon>
    </lineage>
</organism>
<evidence type="ECO:0000256" key="1">
    <source>
        <dbReference type="SAM" id="MobiDB-lite"/>
    </source>
</evidence>
<dbReference type="Proteomes" id="UP001383192">
    <property type="component" value="Unassembled WGS sequence"/>
</dbReference>
<protein>
    <submittedName>
        <fullName evidence="2">Uncharacterized protein</fullName>
    </submittedName>
</protein>
<dbReference type="EMBL" id="JAYKXP010000001">
    <property type="protein sequence ID" value="KAK7062694.1"/>
    <property type="molecule type" value="Genomic_DNA"/>
</dbReference>
<feature type="region of interest" description="Disordered" evidence="1">
    <location>
        <begin position="331"/>
        <end position="354"/>
    </location>
</feature>
<dbReference type="AlphaFoldDB" id="A0AAW0EES4"/>
<evidence type="ECO:0000313" key="2">
    <source>
        <dbReference type="EMBL" id="KAK7062694.1"/>
    </source>
</evidence>
<sequence length="354" mass="40019">MVKTLSTSVTRSHRNKSIFNPFTPIRKLLRSKRPCNTSYALGKRRRDSGRRNNSPKDPIVPTPPSSPLNAAGASQLTSYPSQHVHHPPYDAPNPQARVALQNEDDEEDAVVITTLDTLPFCCHEDLITMSRHQLIVVAYSLNAKLPAILQIDISDRSSDRFIRNSIEVLVGIRKGALMSPPFAPKADRSRDRSVSFSGFSGVEDEKEDDEDDIQQLNMLWNMSPLAKRGKRTCSSPFGTPRSKLARLIEEEEEDMMGDIRQVKRRRLSDEREDVEMADTPVTTRFYGRAAMVEESPTLRKRATTSNSQELRQEMKMMRIAAPLAARDRLRYRTSSDTVRTTYSRPSNAMRGTGK</sequence>